<dbReference type="FunFam" id="2.70.70.10:FF:000006">
    <property type="entry name" value="M23 family peptidase"/>
    <property type="match status" value="1"/>
</dbReference>
<keyword evidence="1" id="KW-1133">Transmembrane helix</keyword>
<reference evidence="3" key="3">
    <citation type="submission" date="2023-05" db="EMBL/GenBank/DDBJ databases">
        <authorList>
            <person name="Smith C.H."/>
        </authorList>
    </citation>
    <scope>NUCLEOTIDE SEQUENCE</scope>
    <source>
        <strain evidence="3">CHS0354</strain>
        <tissue evidence="3">Mantle</tissue>
    </source>
</reference>
<organism evidence="3 4">
    <name type="scientific">Potamilus streckersoni</name>
    <dbReference type="NCBI Taxonomy" id="2493646"/>
    <lineage>
        <taxon>Eukaryota</taxon>
        <taxon>Metazoa</taxon>
        <taxon>Spiralia</taxon>
        <taxon>Lophotrochozoa</taxon>
        <taxon>Mollusca</taxon>
        <taxon>Bivalvia</taxon>
        <taxon>Autobranchia</taxon>
        <taxon>Heteroconchia</taxon>
        <taxon>Palaeoheterodonta</taxon>
        <taxon>Unionida</taxon>
        <taxon>Unionoidea</taxon>
        <taxon>Unionidae</taxon>
        <taxon>Ambleminae</taxon>
        <taxon>Lampsilini</taxon>
        <taxon>Potamilus</taxon>
    </lineage>
</organism>
<dbReference type="PANTHER" id="PTHR21666">
    <property type="entry name" value="PEPTIDASE-RELATED"/>
    <property type="match status" value="1"/>
</dbReference>
<feature type="domain" description="M23ase beta-sheet core" evidence="2">
    <location>
        <begin position="182"/>
        <end position="276"/>
    </location>
</feature>
<evidence type="ECO:0000313" key="4">
    <source>
        <dbReference type="Proteomes" id="UP001195483"/>
    </source>
</evidence>
<evidence type="ECO:0000256" key="1">
    <source>
        <dbReference type="SAM" id="Phobius"/>
    </source>
</evidence>
<keyword evidence="1" id="KW-0472">Membrane</keyword>
<reference evidence="3" key="2">
    <citation type="journal article" date="2021" name="Genome Biol. Evol.">
        <title>Developing a high-quality reference genome for a parasitic bivalve with doubly uniparental inheritance (Bivalvia: Unionida).</title>
        <authorList>
            <person name="Smith C.H."/>
        </authorList>
    </citation>
    <scope>NUCLEOTIDE SEQUENCE</scope>
    <source>
        <strain evidence="3">CHS0354</strain>
        <tissue evidence="3">Mantle</tissue>
    </source>
</reference>
<feature type="transmembrane region" description="Helical" evidence="1">
    <location>
        <begin position="21"/>
        <end position="45"/>
    </location>
</feature>
<dbReference type="PANTHER" id="PTHR21666:SF286">
    <property type="entry name" value="LIPOPROTEIN NLPD"/>
    <property type="match status" value="1"/>
</dbReference>
<evidence type="ECO:0000259" key="2">
    <source>
        <dbReference type="Pfam" id="PF01551"/>
    </source>
</evidence>
<dbReference type="SUPFAM" id="SSF51261">
    <property type="entry name" value="Duplicated hybrid motif"/>
    <property type="match status" value="1"/>
</dbReference>
<evidence type="ECO:0000313" key="3">
    <source>
        <dbReference type="EMBL" id="KAK3582229.1"/>
    </source>
</evidence>
<dbReference type="AlphaFoldDB" id="A0AAE0RZB3"/>
<reference evidence="3" key="1">
    <citation type="journal article" date="2021" name="Genome Biol. Evol.">
        <title>A High-Quality Reference Genome for a Parasitic Bivalve with Doubly Uniparental Inheritance (Bivalvia: Unionida).</title>
        <authorList>
            <person name="Smith C.H."/>
        </authorList>
    </citation>
    <scope>NUCLEOTIDE SEQUENCE</scope>
    <source>
        <strain evidence="3">CHS0354</strain>
    </source>
</reference>
<proteinExistence type="predicted"/>
<accession>A0AAE0RZB3</accession>
<dbReference type="GO" id="GO:0004222">
    <property type="term" value="F:metalloendopeptidase activity"/>
    <property type="evidence" value="ECO:0007669"/>
    <property type="project" value="TreeGrafter"/>
</dbReference>
<dbReference type="CDD" id="cd12797">
    <property type="entry name" value="M23_peptidase"/>
    <property type="match status" value="1"/>
</dbReference>
<dbReference type="InterPro" id="IPR011055">
    <property type="entry name" value="Dup_hybrid_motif"/>
</dbReference>
<name>A0AAE0RZB3_9BIVA</name>
<dbReference type="InterPro" id="IPR016047">
    <property type="entry name" value="M23ase_b-sheet_dom"/>
</dbReference>
<gene>
    <name evidence="3" type="ORF">CHS0354_023768</name>
</gene>
<sequence>MFKIFSSKKIYYDKENCIYVLRGNISVTRLGFLAFIALVLSGYYFNGDIATLLKDRNATVIQQIRSQIVLISNKLDSFAVSDNQLRQAVNLPLISREEKKLGYGGTRSAFLPYNSSADSLAEVVSKLLLQVNQQEESYKRIFTKQKSNRDFFSCLPTIKPCDKTMSSGFGMRLHPIYGVVRHHTGVDFPIKIGSPVYATGRGIVEYVGLMGGYGKCIRIDHGYGYKTIYAHLSEQSVRVGQQVERGERIALSGNTGVSLAPHLHYEIVKDGQKVDPLKYLLEAPWPSTRDELVDYAERVGAPMDVIANLKELDPDTHFESIEDIWPDYPTNEDFYYDEDTNS</sequence>
<dbReference type="InterPro" id="IPR050570">
    <property type="entry name" value="Cell_wall_metabolism_enzyme"/>
</dbReference>
<keyword evidence="1" id="KW-0812">Transmembrane</keyword>
<comment type="caution">
    <text evidence="3">The sequence shown here is derived from an EMBL/GenBank/DDBJ whole genome shotgun (WGS) entry which is preliminary data.</text>
</comment>
<keyword evidence="4" id="KW-1185">Reference proteome</keyword>
<dbReference type="Gene3D" id="2.70.70.10">
    <property type="entry name" value="Glucose Permease (Domain IIA)"/>
    <property type="match status" value="1"/>
</dbReference>
<dbReference type="Pfam" id="PF01551">
    <property type="entry name" value="Peptidase_M23"/>
    <property type="match status" value="1"/>
</dbReference>
<protein>
    <recommendedName>
        <fullName evidence="2">M23ase beta-sheet core domain-containing protein</fullName>
    </recommendedName>
</protein>
<dbReference type="EMBL" id="JAEAOA010001427">
    <property type="protein sequence ID" value="KAK3582229.1"/>
    <property type="molecule type" value="Genomic_DNA"/>
</dbReference>
<dbReference type="Proteomes" id="UP001195483">
    <property type="component" value="Unassembled WGS sequence"/>
</dbReference>